<feature type="chain" id="PRO_5013986294" description="Hydrophobin" evidence="7">
    <location>
        <begin position="21"/>
        <end position="134"/>
    </location>
</feature>
<comment type="similarity">
    <text evidence="2 7">Belongs to the fungal hydrophobin family.</text>
</comment>
<keyword evidence="5 7" id="KW-1015">Disulfide bond</keyword>
<evidence type="ECO:0000256" key="1">
    <source>
        <dbReference type="ARBA" id="ARBA00004191"/>
    </source>
</evidence>
<comment type="subcellular location">
    <subcellularLocation>
        <location evidence="1 7">Secreted</location>
        <location evidence="1 7">Cell wall</location>
    </subcellularLocation>
</comment>
<dbReference type="EMBL" id="LATX01001338">
    <property type="protein sequence ID" value="KTB42388.1"/>
    <property type="molecule type" value="Genomic_DNA"/>
</dbReference>
<keyword evidence="4 7" id="KW-0964">Secreted</keyword>
<dbReference type="Pfam" id="PF01185">
    <property type="entry name" value="Hydrophobin"/>
    <property type="match status" value="1"/>
</dbReference>
<evidence type="ECO:0000256" key="3">
    <source>
        <dbReference type="ARBA" id="ARBA00022512"/>
    </source>
</evidence>
<evidence type="ECO:0000256" key="6">
    <source>
        <dbReference type="ARBA" id="ARBA00093546"/>
    </source>
</evidence>
<protein>
    <recommendedName>
        <fullName evidence="7">Hydrophobin</fullName>
    </recommendedName>
</protein>
<evidence type="ECO:0000256" key="2">
    <source>
        <dbReference type="ARBA" id="ARBA00010446"/>
    </source>
</evidence>
<dbReference type="GO" id="GO:0005199">
    <property type="term" value="F:structural constituent of cell wall"/>
    <property type="evidence" value="ECO:0007669"/>
    <property type="project" value="InterPro"/>
</dbReference>
<accession>A0A0W0G1F6</accession>
<feature type="compositionally biased region" description="Basic and acidic residues" evidence="8">
    <location>
        <begin position="25"/>
        <end position="47"/>
    </location>
</feature>
<feature type="signal peptide" evidence="7">
    <location>
        <begin position="1"/>
        <end position="20"/>
    </location>
</feature>
<evidence type="ECO:0000256" key="8">
    <source>
        <dbReference type="SAM" id="MobiDB-lite"/>
    </source>
</evidence>
<gene>
    <name evidence="9" type="ORF">WG66_5047</name>
</gene>
<dbReference type="CDD" id="cd23507">
    <property type="entry name" value="hydrophobin_I"/>
    <property type="match status" value="1"/>
</dbReference>
<evidence type="ECO:0000256" key="4">
    <source>
        <dbReference type="ARBA" id="ARBA00022525"/>
    </source>
</evidence>
<reference evidence="9 10" key="1">
    <citation type="submission" date="2015-12" db="EMBL/GenBank/DDBJ databases">
        <title>Draft genome sequence of Moniliophthora roreri, the causal agent of frosty pod rot of cacao.</title>
        <authorList>
            <person name="Aime M.C."/>
            <person name="Diaz-Valderrama J.R."/>
            <person name="Kijpornyongpan T."/>
            <person name="Phillips-Mora W."/>
        </authorList>
    </citation>
    <scope>NUCLEOTIDE SEQUENCE [LARGE SCALE GENOMIC DNA]</scope>
    <source>
        <strain evidence="9 10">MCA 2952</strain>
    </source>
</reference>
<evidence type="ECO:0000313" key="9">
    <source>
        <dbReference type="EMBL" id="KTB42388.1"/>
    </source>
</evidence>
<organism evidence="9 10">
    <name type="scientific">Moniliophthora roreri</name>
    <name type="common">Frosty pod rot fungus</name>
    <name type="synonym">Monilia roreri</name>
    <dbReference type="NCBI Taxonomy" id="221103"/>
    <lineage>
        <taxon>Eukaryota</taxon>
        <taxon>Fungi</taxon>
        <taxon>Dikarya</taxon>
        <taxon>Basidiomycota</taxon>
        <taxon>Agaricomycotina</taxon>
        <taxon>Agaricomycetes</taxon>
        <taxon>Agaricomycetidae</taxon>
        <taxon>Agaricales</taxon>
        <taxon>Marasmiineae</taxon>
        <taxon>Marasmiaceae</taxon>
        <taxon>Moniliophthora</taxon>
    </lineage>
</organism>
<keyword evidence="3 7" id="KW-0134">Cell wall</keyword>
<dbReference type="AlphaFoldDB" id="A0A0W0G1F6"/>
<evidence type="ECO:0000256" key="7">
    <source>
        <dbReference type="RuleBase" id="RU365009"/>
    </source>
</evidence>
<feature type="region of interest" description="Disordered" evidence="8">
    <location>
        <begin position="25"/>
        <end position="57"/>
    </location>
</feature>
<keyword evidence="7" id="KW-0732">Signal</keyword>
<dbReference type="GO" id="GO:0009277">
    <property type="term" value="C:fungal-type cell wall"/>
    <property type="evidence" value="ECO:0007669"/>
    <property type="project" value="InterPro"/>
</dbReference>
<dbReference type="Proteomes" id="UP000054988">
    <property type="component" value="Unassembled WGS sequence"/>
</dbReference>
<dbReference type="InterPro" id="IPR001338">
    <property type="entry name" value="Class_I_Hydrophobin"/>
</dbReference>
<evidence type="ECO:0000256" key="5">
    <source>
        <dbReference type="ARBA" id="ARBA00023157"/>
    </source>
</evidence>
<name>A0A0W0G1F6_MONRR</name>
<feature type="compositionally biased region" description="Gly residues" evidence="8">
    <location>
        <begin position="48"/>
        <end position="57"/>
    </location>
</feature>
<comment type="caution">
    <text evidence="9">The sequence shown here is derived from an EMBL/GenBank/DDBJ whole genome shotgun (WGS) entry which is preliminary data.</text>
</comment>
<sequence>MRFTTTTLCTLLSISAVALAIPHPPKEYGDNDWKPTGKKEWSDKGHNGGDNGGNGGGTSLCSNGGGHCCNSVTSLADMAENTIGSLTSLLGIPLNDLNLNVGLGCSVLGNNWQSTTNRVLRQRSLRRPHQRWLH</sequence>
<evidence type="ECO:0000313" key="10">
    <source>
        <dbReference type="Proteomes" id="UP000054988"/>
    </source>
</evidence>
<proteinExistence type="inferred from homology"/>
<comment type="subunit">
    <text evidence="6">Self-assembles to form functional amyloid fibrils called rodlets. Self-assembly into fibrillar rodlets occurs spontaneously at hydrophobic:hydrophilic interfaces and the rodlets further associate laterally to form amphipathic monolayers.</text>
</comment>